<evidence type="ECO:0000256" key="1">
    <source>
        <dbReference type="SAM" id="MobiDB-lite"/>
    </source>
</evidence>
<accession>A0A9W9Z7F9</accession>
<evidence type="ECO:0000313" key="2">
    <source>
        <dbReference type="EMBL" id="KAJ7375308.1"/>
    </source>
</evidence>
<proteinExistence type="predicted"/>
<feature type="compositionally biased region" description="Low complexity" evidence="1">
    <location>
        <begin position="180"/>
        <end position="198"/>
    </location>
</feature>
<evidence type="ECO:0000313" key="3">
    <source>
        <dbReference type="Proteomes" id="UP001163046"/>
    </source>
</evidence>
<organism evidence="2 3">
    <name type="scientific">Desmophyllum pertusum</name>
    <dbReference type="NCBI Taxonomy" id="174260"/>
    <lineage>
        <taxon>Eukaryota</taxon>
        <taxon>Metazoa</taxon>
        <taxon>Cnidaria</taxon>
        <taxon>Anthozoa</taxon>
        <taxon>Hexacorallia</taxon>
        <taxon>Scleractinia</taxon>
        <taxon>Caryophylliina</taxon>
        <taxon>Caryophylliidae</taxon>
        <taxon>Desmophyllum</taxon>
    </lineage>
</organism>
<dbReference type="OrthoDB" id="5989229at2759"/>
<name>A0A9W9Z7F9_9CNID</name>
<protein>
    <submittedName>
        <fullName evidence="2">Uncharacterized protein</fullName>
    </submittedName>
</protein>
<feature type="region of interest" description="Disordered" evidence="1">
    <location>
        <begin position="175"/>
        <end position="212"/>
    </location>
</feature>
<dbReference type="EMBL" id="MU826826">
    <property type="protein sequence ID" value="KAJ7375308.1"/>
    <property type="molecule type" value="Genomic_DNA"/>
</dbReference>
<gene>
    <name evidence="2" type="ORF">OS493_002056</name>
</gene>
<dbReference type="Proteomes" id="UP001163046">
    <property type="component" value="Unassembled WGS sequence"/>
</dbReference>
<sequence length="212" mass="23170">MVSSLECVCTVEEIGFGQSAIRHHIIQWVSEKNRKLNDGYDFEKSRTPAKRAISSGAIDLSQSIAATDVNKPKSTETAENVEEISDYSAQLICAVIFNVAAFRNLSVKTHLASAAKYLQVKSRGCGKYELAQKLAIALVQKGYVEIQSPADYKDLEREKIVILKDFEKELTAAKREKNEVLSSSSSGSTESVDGTDSSPPSSLSEVDDESID</sequence>
<keyword evidence="3" id="KW-1185">Reference proteome</keyword>
<comment type="caution">
    <text evidence="2">The sequence shown here is derived from an EMBL/GenBank/DDBJ whole genome shotgun (WGS) entry which is preliminary data.</text>
</comment>
<reference evidence="2" key="1">
    <citation type="submission" date="2023-01" db="EMBL/GenBank/DDBJ databases">
        <title>Genome assembly of the deep-sea coral Lophelia pertusa.</title>
        <authorList>
            <person name="Herrera S."/>
            <person name="Cordes E."/>
        </authorList>
    </citation>
    <scope>NUCLEOTIDE SEQUENCE</scope>
    <source>
        <strain evidence="2">USNM1676648</strain>
        <tissue evidence="2">Polyp</tissue>
    </source>
</reference>
<dbReference type="AlphaFoldDB" id="A0A9W9Z7F9"/>